<protein>
    <submittedName>
        <fullName evidence="4">NADP-dependent aldehyde dehydrogenase</fullName>
    </submittedName>
</protein>
<name>A0A1M6IM76_9ACTN</name>
<feature type="region of interest" description="Disordered" evidence="2">
    <location>
        <begin position="362"/>
        <end position="382"/>
    </location>
</feature>
<dbReference type="RefSeq" id="WP_073378726.1">
    <property type="nucleotide sequence ID" value="NZ_FQZK01000005.1"/>
</dbReference>
<dbReference type="Proteomes" id="UP000184452">
    <property type="component" value="Unassembled WGS sequence"/>
</dbReference>
<dbReference type="Gene3D" id="3.40.309.10">
    <property type="entry name" value="Aldehyde Dehydrogenase, Chain A, domain 2"/>
    <property type="match status" value="1"/>
</dbReference>
<dbReference type="OrthoDB" id="9770537at2"/>
<evidence type="ECO:0000313" key="4">
    <source>
        <dbReference type="EMBL" id="SHJ35528.1"/>
    </source>
</evidence>
<dbReference type="InterPro" id="IPR050740">
    <property type="entry name" value="Aldehyde_DH_Superfamily"/>
</dbReference>
<dbReference type="Gene3D" id="3.40.605.10">
    <property type="entry name" value="Aldehyde Dehydrogenase, Chain A, domain 1"/>
    <property type="match status" value="1"/>
</dbReference>
<dbReference type="EMBL" id="FQZK01000005">
    <property type="protein sequence ID" value="SHJ35528.1"/>
    <property type="molecule type" value="Genomic_DNA"/>
</dbReference>
<dbReference type="InterPro" id="IPR016161">
    <property type="entry name" value="Ald_DH/histidinol_DH"/>
</dbReference>
<dbReference type="STRING" id="758803.SAMN05421803_105221"/>
<dbReference type="InterPro" id="IPR016163">
    <property type="entry name" value="Ald_DH_C"/>
</dbReference>
<dbReference type="GO" id="GO:0016620">
    <property type="term" value="F:oxidoreductase activity, acting on the aldehyde or oxo group of donors, NAD or NADP as acceptor"/>
    <property type="evidence" value="ECO:0007669"/>
    <property type="project" value="InterPro"/>
</dbReference>
<dbReference type="PANTHER" id="PTHR43353:SF3">
    <property type="entry name" value="ALDEHYDE DEHYDROGENASE-RELATED"/>
    <property type="match status" value="1"/>
</dbReference>
<evidence type="ECO:0000256" key="1">
    <source>
        <dbReference type="ARBA" id="ARBA00023002"/>
    </source>
</evidence>
<evidence type="ECO:0000256" key="2">
    <source>
        <dbReference type="SAM" id="MobiDB-lite"/>
    </source>
</evidence>
<accession>A0A1M6IM76</accession>
<feature type="compositionally biased region" description="Gly residues" evidence="2">
    <location>
        <begin position="541"/>
        <end position="550"/>
    </location>
</feature>
<feature type="compositionally biased region" description="Basic and acidic residues" evidence="2">
    <location>
        <begin position="521"/>
        <end position="534"/>
    </location>
</feature>
<feature type="region of interest" description="Disordered" evidence="2">
    <location>
        <begin position="520"/>
        <end position="550"/>
    </location>
</feature>
<evidence type="ECO:0000313" key="5">
    <source>
        <dbReference type="Proteomes" id="UP000184452"/>
    </source>
</evidence>
<dbReference type="PANTHER" id="PTHR43353">
    <property type="entry name" value="SUCCINATE-SEMIALDEHYDE DEHYDROGENASE, MITOCHONDRIAL"/>
    <property type="match status" value="1"/>
</dbReference>
<dbReference type="AlphaFoldDB" id="A0A1M6IM76"/>
<dbReference type="InterPro" id="IPR016162">
    <property type="entry name" value="Ald_DH_N"/>
</dbReference>
<evidence type="ECO:0000259" key="3">
    <source>
        <dbReference type="Pfam" id="PF00171"/>
    </source>
</evidence>
<organism evidence="4 5">
    <name type="scientific">Nocardiopsis flavescens</name>
    <dbReference type="NCBI Taxonomy" id="758803"/>
    <lineage>
        <taxon>Bacteria</taxon>
        <taxon>Bacillati</taxon>
        <taxon>Actinomycetota</taxon>
        <taxon>Actinomycetes</taxon>
        <taxon>Streptosporangiales</taxon>
        <taxon>Nocardiopsidaceae</taxon>
        <taxon>Nocardiopsis</taxon>
    </lineage>
</organism>
<sequence length="550" mass="56374">MTEHTTHPEHPVLDGRPLVAGRPVEGAAGTLLAVDPATGEEFGPPVGLVDAAQIEEATRAAEEAFDAFRSQTPAERSAFLRRIANEIEALGEELVDRAVRETGLPRARIEGERARTTGQLRMFAGIVERGDALQPRIDPALPDRTPLPRPDLRLVHIPIGPVAVFGASNFPLAFSTAGGDTASALAAGCPVVVKGHNAHPGTALLVGRAVAAAAAASGLPPGVFSVLFGEGNGIGRDLVSDPRIKAVAFTGSRAGGRALMDIAAARPEPVPVFAEMSSVNPVVILPGALAGEGATELADAYVASLTLGSGQFCTNPGAVFVPSGPDGDRFVARAAEGVARTAGRTMLTSGIAAAFGRGVDALEGHPGTETAARGEAGPGPNDPAPALFTVDQADFTADPRLQEEVFGAAGLLVRSPSPESLAEALEGMEGQLTATLHADAEDPDDLAAARALLPVLERRAGRVLFGGWPTGVEVAHAMVHGGPYPATSDSRGTSVGGLALHRFLRPVSYQGMPEALLPPALREDDPWGLDRRIDGVPAAPGSGGTGGDRR</sequence>
<keyword evidence="1" id="KW-0560">Oxidoreductase</keyword>
<gene>
    <name evidence="4" type="ORF">SAMN05421803_105221</name>
</gene>
<dbReference type="Pfam" id="PF00171">
    <property type="entry name" value="Aldedh"/>
    <property type="match status" value="1"/>
</dbReference>
<dbReference type="InterPro" id="IPR044151">
    <property type="entry name" value="ALDH_KGSADH"/>
</dbReference>
<proteinExistence type="predicted"/>
<dbReference type="InterPro" id="IPR015590">
    <property type="entry name" value="Aldehyde_DH_dom"/>
</dbReference>
<keyword evidence="5" id="KW-1185">Reference proteome</keyword>
<dbReference type="CDD" id="cd07129">
    <property type="entry name" value="ALDH_KGSADH"/>
    <property type="match status" value="1"/>
</dbReference>
<feature type="domain" description="Aldehyde dehydrogenase" evidence="3">
    <location>
        <begin position="29"/>
        <end position="339"/>
    </location>
</feature>
<reference evidence="4 5" key="1">
    <citation type="submission" date="2016-11" db="EMBL/GenBank/DDBJ databases">
        <authorList>
            <person name="Jaros S."/>
            <person name="Januszkiewicz K."/>
            <person name="Wedrychowicz H."/>
        </authorList>
    </citation>
    <scope>NUCLEOTIDE SEQUENCE [LARGE SCALE GENOMIC DNA]</scope>
    <source>
        <strain evidence="4 5">CGMCC 4.5723</strain>
    </source>
</reference>
<dbReference type="SUPFAM" id="SSF53720">
    <property type="entry name" value="ALDH-like"/>
    <property type="match status" value="1"/>
</dbReference>